<protein>
    <submittedName>
        <fullName evidence="2">Uncharacterized protein</fullName>
    </submittedName>
</protein>
<evidence type="ECO:0000313" key="3">
    <source>
        <dbReference type="Proteomes" id="UP001164459"/>
    </source>
</evidence>
<feature type="compositionally biased region" description="Low complexity" evidence="1">
    <location>
        <begin position="461"/>
        <end position="470"/>
    </location>
</feature>
<dbReference type="EMBL" id="CP114040">
    <property type="protein sequence ID" value="WAS94827.1"/>
    <property type="molecule type" value="Genomic_DNA"/>
</dbReference>
<feature type="region of interest" description="Disordered" evidence="1">
    <location>
        <begin position="256"/>
        <end position="502"/>
    </location>
</feature>
<feature type="compositionally biased region" description="Pro residues" evidence="1">
    <location>
        <begin position="327"/>
        <end position="336"/>
    </location>
</feature>
<feature type="compositionally biased region" description="Low complexity" evidence="1">
    <location>
        <begin position="292"/>
        <end position="310"/>
    </location>
</feature>
<feature type="compositionally biased region" description="Basic and acidic residues" evidence="1">
    <location>
        <begin position="471"/>
        <end position="481"/>
    </location>
</feature>
<feature type="compositionally biased region" description="Low complexity" evidence="1">
    <location>
        <begin position="436"/>
        <end position="448"/>
    </location>
</feature>
<evidence type="ECO:0000313" key="2">
    <source>
        <dbReference type="EMBL" id="WAS94827.1"/>
    </source>
</evidence>
<reference evidence="2" key="1">
    <citation type="submission" date="2022-11" db="EMBL/GenBank/DDBJ databases">
        <title>Minimal conservation of predation-associated metabolite biosynthetic gene clusters underscores biosynthetic potential of Myxococcota including descriptions for ten novel species: Archangium lansinium sp. nov., Myxococcus landrumus sp. nov., Nannocystis bai.</title>
        <authorList>
            <person name="Ahearne A."/>
            <person name="Stevens C."/>
            <person name="Dowd S."/>
        </authorList>
    </citation>
    <scope>NUCLEOTIDE SEQUENCE</scope>
    <source>
        <strain evidence="2">Fl3</strain>
    </source>
</reference>
<feature type="compositionally biased region" description="Basic and acidic residues" evidence="1">
    <location>
        <begin position="488"/>
        <end position="499"/>
    </location>
</feature>
<organism evidence="2 3">
    <name type="scientific">Nannocystis punicea</name>
    <dbReference type="NCBI Taxonomy" id="2995304"/>
    <lineage>
        <taxon>Bacteria</taxon>
        <taxon>Pseudomonadati</taxon>
        <taxon>Myxococcota</taxon>
        <taxon>Polyangia</taxon>
        <taxon>Nannocystales</taxon>
        <taxon>Nannocystaceae</taxon>
        <taxon>Nannocystis</taxon>
    </lineage>
</organism>
<proteinExistence type="predicted"/>
<keyword evidence="3" id="KW-1185">Reference proteome</keyword>
<gene>
    <name evidence="2" type="ORF">O0S08_01590</name>
</gene>
<evidence type="ECO:0000256" key="1">
    <source>
        <dbReference type="SAM" id="MobiDB-lite"/>
    </source>
</evidence>
<feature type="region of interest" description="Disordered" evidence="1">
    <location>
        <begin position="198"/>
        <end position="242"/>
    </location>
</feature>
<dbReference type="RefSeq" id="WP_269037162.1">
    <property type="nucleotide sequence ID" value="NZ_CP114040.1"/>
</dbReference>
<dbReference type="Proteomes" id="UP001164459">
    <property type="component" value="Chromosome"/>
</dbReference>
<feature type="compositionally biased region" description="Polar residues" evidence="1">
    <location>
        <begin position="364"/>
        <end position="376"/>
    </location>
</feature>
<name>A0ABY7H6C6_9BACT</name>
<feature type="compositionally biased region" description="Low complexity" evidence="1">
    <location>
        <begin position="198"/>
        <end position="239"/>
    </location>
</feature>
<accession>A0ABY7H6C6</accession>
<sequence length="602" mass="62790">MRLRPGAVPARRTIQVVRDESAELMSADELARSVVDRGVPLPRIGGVRADGGAVVLLPSGALGWLDGAALVAVDDLTHVGVSTPVPAFAVRVVDGWTEYEVAEAAQWAIERVDEEYVYLRSLGEDGREGPLVVRALPEDVLADEGAFSPGPEPLSLVDVGDDAPAAWKAFLLRFLGAPGEPERGDDWSLLSLLVENESSLSPPDSASTPSPSPAARAMTAAPPGASPARAAPPHAPQTAVSSIDVELVRTVVRELQHERPALETPDVPRPAPPSAPRRVDVGAAIEEPIVPARPRSAASRSRTESVTTTPDGSASYRERPALETPDVPRPAPPSAPPRVDVGAAIDAPIVPGQPRFAASRSRTESVTTTPAGSTSPIRARRFDDAALVRAPAAQDVSAALEDRGESPSLLRGRAGVDSVDSSPLGREEPRAVPSRSPQAGESSASEPPATSPPPVQRFVFTRGRAATAAERAGESVVRDQPLRATPRGRAEDGSERTSPEPRFVAARAATREGRAASPIRTPRALEGSALAPQRAATARAEYRGGIHDIEIGAIEVEIDGHGRAAAGARPAARSARVDAAALEPAGSLLDEIGAGRRSEEVV</sequence>